<evidence type="ECO:0000313" key="2">
    <source>
        <dbReference type="EMBL" id="TGE01087.1"/>
    </source>
</evidence>
<dbReference type="Gene3D" id="3.30.70.1320">
    <property type="entry name" value="Multidrug efflux transporter AcrB pore domain like"/>
    <property type="match status" value="1"/>
</dbReference>
<dbReference type="GO" id="GO:0042910">
    <property type="term" value="F:xenobiotic transmembrane transporter activity"/>
    <property type="evidence" value="ECO:0007669"/>
    <property type="project" value="TreeGrafter"/>
</dbReference>
<dbReference type="Gene3D" id="3.30.2090.10">
    <property type="entry name" value="Multidrug efflux transporter AcrB TolC docking domain, DN and DC subdomains"/>
    <property type="match status" value="2"/>
</dbReference>
<gene>
    <name evidence="2" type="ORF">EU555_05645</name>
</gene>
<dbReference type="SUPFAM" id="SSF82714">
    <property type="entry name" value="Multidrug efflux transporter AcrB TolC docking domain, DN and DC subdomains"/>
    <property type="match status" value="2"/>
</dbReference>
<reference evidence="2 3" key="1">
    <citation type="submission" date="2019-04" db="EMBL/GenBank/DDBJ databases">
        <authorList>
            <person name="Feng G."/>
            <person name="Zhu H."/>
        </authorList>
    </citation>
    <scope>NUCLEOTIDE SEQUENCE [LARGE SCALE GENOMIC DNA]</scope>
    <source>
        <strain evidence="2 3">6HR-1</strain>
    </source>
</reference>
<dbReference type="InterPro" id="IPR027463">
    <property type="entry name" value="AcrB_DN_DC_subdom"/>
</dbReference>
<feature type="transmembrane region" description="Helical" evidence="1">
    <location>
        <begin position="391"/>
        <end position="411"/>
    </location>
</feature>
<dbReference type="Proteomes" id="UP000297535">
    <property type="component" value="Unassembled WGS sequence"/>
</dbReference>
<feature type="transmembrane region" description="Helical" evidence="1">
    <location>
        <begin position="365"/>
        <end position="385"/>
    </location>
</feature>
<dbReference type="Gene3D" id="1.20.1640.10">
    <property type="entry name" value="Multidrug efflux transporter AcrB transmembrane domain"/>
    <property type="match status" value="2"/>
</dbReference>
<dbReference type="AlphaFoldDB" id="A0A4Z0NVA9"/>
<feature type="transmembrane region" description="Helical" evidence="1">
    <location>
        <begin position="963"/>
        <end position="982"/>
    </location>
</feature>
<organism evidence="2 3">
    <name type="scientific">Methylobacterium nonmethylotrophicum</name>
    <dbReference type="NCBI Taxonomy" id="1141884"/>
    <lineage>
        <taxon>Bacteria</taxon>
        <taxon>Pseudomonadati</taxon>
        <taxon>Pseudomonadota</taxon>
        <taxon>Alphaproteobacteria</taxon>
        <taxon>Hyphomicrobiales</taxon>
        <taxon>Methylobacteriaceae</taxon>
        <taxon>Methylobacterium</taxon>
    </lineage>
</organism>
<dbReference type="Gene3D" id="3.30.70.1440">
    <property type="entry name" value="Multidrug efflux transporter AcrB pore domain"/>
    <property type="match status" value="1"/>
</dbReference>
<keyword evidence="3" id="KW-1185">Reference proteome</keyword>
<feature type="transmembrane region" description="Helical" evidence="1">
    <location>
        <begin position="988"/>
        <end position="1012"/>
    </location>
</feature>
<feature type="transmembrane region" description="Helical" evidence="1">
    <location>
        <begin position="339"/>
        <end position="358"/>
    </location>
</feature>
<keyword evidence="1" id="KW-1133">Transmembrane helix</keyword>
<comment type="caution">
    <text evidence="2">The sequence shown here is derived from an EMBL/GenBank/DDBJ whole genome shotgun (WGS) entry which is preliminary data.</text>
</comment>
<name>A0A4Z0NVA9_9HYPH</name>
<dbReference type="PRINTS" id="PR00702">
    <property type="entry name" value="ACRIFLAVINRP"/>
</dbReference>
<feature type="transmembrane region" description="Helical" evidence="1">
    <location>
        <begin position="886"/>
        <end position="906"/>
    </location>
</feature>
<accession>A0A4Z0NVA9</accession>
<keyword evidence="1" id="KW-0472">Membrane</keyword>
<feature type="transmembrane region" description="Helical" evidence="1">
    <location>
        <begin position="858"/>
        <end position="879"/>
    </location>
</feature>
<dbReference type="Pfam" id="PF00873">
    <property type="entry name" value="ACR_tran"/>
    <property type="match status" value="1"/>
</dbReference>
<proteinExistence type="predicted"/>
<evidence type="ECO:0000256" key="1">
    <source>
        <dbReference type="SAM" id="Phobius"/>
    </source>
</evidence>
<feature type="transmembrane region" description="Helical" evidence="1">
    <location>
        <begin position="912"/>
        <end position="932"/>
    </location>
</feature>
<evidence type="ECO:0000313" key="3">
    <source>
        <dbReference type="Proteomes" id="UP000297535"/>
    </source>
</evidence>
<dbReference type="PANTHER" id="PTHR32063">
    <property type="match status" value="1"/>
</dbReference>
<dbReference type="EMBL" id="SRLB01000004">
    <property type="protein sequence ID" value="TGE01087.1"/>
    <property type="molecule type" value="Genomic_DNA"/>
</dbReference>
<dbReference type="Gene3D" id="3.30.70.1430">
    <property type="entry name" value="Multidrug efflux transporter AcrB pore domain"/>
    <property type="match status" value="2"/>
</dbReference>
<protein>
    <submittedName>
        <fullName evidence="2">Efflux RND transporter permease subunit</fullName>
    </submittedName>
</protein>
<dbReference type="SUPFAM" id="SSF82693">
    <property type="entry name" value="Multidrug efflux transporter AcrB pore domain, PN1, PN2, PC1 and PC2 subdomains"/>
    <property type="match status" value="3"/>
</dbReference>
<feature type="transmembrane region" description="Helical" evidence="1">
    <location>
        <begin position="432"/>
        <end position="455"/>
    </location>
</feature>
<feature type="transmembrane region" description="Helical" evidence="1">
    <location>
        <begin position="467"/>
        <end position="489"/>
    </location>
</feature>
<keyword evidence="1" id="KW-0812">Transmembrane</keyword>
<sequence length="1040" mass="112667">MPMSGFNLSALAVRERAVTLFLLLALTGAGLFAFQKLGRAEDPAFTVKVMAVSAAWPGATTDEMQRQVADPLEKRLQELVYYDRVETTVRPGLMLMKVVFKDNMPPAKLQSEFYQARKKLSDQAASLPRGVLGPLFNDEFSDIYFALYALQAKGLPQRHLVLRAEDLRQRLLRVPGVEKINILGEQAQKIFVEISYQRLATLGITGQQLLASLANQNDVTPAGFVETTGPRVYLRLDGAIDGLDAIRELPVAAGDRSLKLGDIAEVRRGYEDPKSFAIRNDGEPALMLGLVMKPGFNGLALGAALAAEEAAIHRELPTGVTFTKITDQAKVIDDAIHEFMVKFFTALGVVIVVSLVALGFRVGIVVALAVPLTLSAVFVVMMVTGRDFDRITLGALIISLGLLVDDAIIAIEMMVVRMEEGADRIAAATHAWSATAAPMLTGTLVTIAGFLPVGFAASTAGEYAGNIFWVVAFSLIVSWVVAVTFTPYLGVKLLPTIKEVEGGHDAIYATRNYQRLRRIVRLSVDHKWMAAGITVALFAGAVAAMGKVEQQFFPNSERAELIVEVTLPTGSAFATTEASVRKVEAALRELPEAREITSYVGQGMPRFVLSFDPELPDPAFAQIVVQTADSQARDVLRAKVRRLVDEGRFPEARVRVLQIVFGPPIRFPVAFRVVGPDLDVIRGIAAQVAEVMAANPNMRLVHLDWGNKTPNLRLVLDQERLRLIGLTPKEAGQQLQSYLTGTPATQVRENLRAVDVLLRSPGPERRSLGDIGDLTLATKDGRQVPVSQVARLETRNEDAVLKRYNRETYVRVQGDVRDGRQPPDIHAQIFPLLAPIKATLPPGYRIDTAGAVEESAKAMASLVAVFPLMLIVTLTVIMIQVRSFTTMVMVFATAPLGLVGAAPTLLVFHQPFGFNAILGLIALSGILMRNTLILVDQIHHDRAAGLSDYDAIVESTVRRARPVILTAAAAMLAFIPLTHSVFWGALAYVLIGGVGVGTVLTLLFLPALYALWFRVRRPGEAGAAAHPGTAGAPSGLPVSV</sequence>
<dbReference type="GO" id="GO:0005886">
    <property type="term" value="C:plasma membrane"/>
    <property type="evidence" value="ECO:0007669"/>
    <property type="project" value="TreeGrafter"/>
</dbReference>
<dbReference type="InterPro" id="IPR001036">
    <property type="entry name" value="Acrflvin-R"/>
</dbReference>
<dbReference type="SUPFAM" id="SSF82866">
    <property type="entry name" value="Multidrug efflux transporter AcrB transmembrane domain"/>
    <property type="match status" value="2"/>
</dbReference>
<dbReference type="OrthoDB" id="9798415at2"/>
<dbReference type="PANTHER" id="PTHR32063:SF18">
    <property type="entry name" value="CATION EFFLUX SYSTEM PROTEIN"/>
    <property type="match status" value="1"/>
</dbReference>